<dbReference type="GO" id="GO:0005886">
    <property type="term" value="C:plasma membrane"/>
    <property type="evidence" value="ECO:0007669"/>
    <property type="project" value="UniProtKB-SubCell"/>
</dbReference>
<feature type="transmembrane region" description="Helical" evidence="7">
    <location>
        <begin position="174"/>
        <end position="195"/>
    </location>
</feature>
<keyword evidence="9" id="KW-1185">Reference proteome</keyword>
<dbReference type="PANTHER" id="PTHR33508:SF1">
    <property type="entry name" value="UPF0056 MEMBRANE PROTEIN YHCE"/>
    <property type="match status" value="1"/>
</dbReference>
<evidence type="ECO:0000256" key="4">
    <source>
        <dbReference type="ARBA" id="ARBA00022692"/>
    </source>
</evidence>
<sequence length="240" mass="25244">MRQHAGKMARCAAIKKHMITGILGGMVLVEFILNAFATLFVTIDPVGLAPMFLALTSGVSAADRRRVAVRATLTAGAILFVFFFSGQTVLNLLGISISAFRVAGGLLLFAIAFEMVFDHRNKRKSETAEKAVEHSRQDLHALAVFPLSIPLIAGPAAISAVILLSSQAPDTATYAGVGGVILSILACCMGAFLLADKIERLMGDTVQMVVTRLLGVLLAALSIQFIADGVIAFANGAMAQ</sequence>
<evidence type="ECO:0000313" key="9">
    <source>
        <dbReference type="Proteomes" id="UP000183900"/>
    </source>
</evidence>
<evidence type="ECO:0000256" key="6">
    <source>
        <dbReference type="ARBA" id="ARBA00023136"/>
    </source>
</evidence>
<feature type="transmembrane region" description="Helical" evidence="7">
    <location>
        <begin position="138"/>
        <end position="162"/>
    </location>
</feature>
<evidence type="ECO:0000256" key="1">
    <source>
        <dbReference type="ARBA" id="ARBA00004651"/>
    </source>
</evidence>
<evidence type="ECO:0000256" key="5">
    <source>
        <dbReference type="ARBA" id="ARBA00022989"/>
    </source>
</evidence>
<dbReference type="PANTHER" id="PTHR33508">
    <property type="entry name" value="UPF0056 MEMBRANE PROTEIN YHCE"/>
    <property type="match status" value="1"/>
</dbReference>
<name>A0A0K6HYI8_9HYPH</name>
<dbReference type="EMBL" id="CYHE01000004">
    <property type="protein sequence ID" value="CUA95883.1"/>
    <property type="molecule type" value="Genomic_DNA"/>
</dbReference>
<comment type="similarity">
    <text evidence="2 7">Belongs to the UPF0056 (MarC) family.</text>
</comment>
<evidence type="ECO:0000313" key="8">
    <source>
        <dbReference type="EMBL" id="CUA95883.1"/>
    </source>
</evidence>
<dbReference type="Pfam" id="PF01914">
    <property type="entry name" value="MarC"/>
    <property type="match status" value="1"/>
</dbReference>
<dbReference type="InterPro" id="IPR002771">
    <property type="entry name" value="Multi_antbiot-R_MarC"/>
</dbReference>
<keyword evidence="3" id="KW-1003">Cell membrane</keyword>
<keyword evidence="6 7" id="KW-0472">Membrane</keyword>
<comment type="subcellular location">
    <subcellularLocation>
        <location evidence="1 7">Cell membrane</location>
        <topology evidence="1 7">Multi-pass membrane protein</topology>
    </subcellularLocation>
</comment>
<dbReference type="NCBIfam" id="TIGR00427">
    <property type="entry name" value="NAAT family transporter"/>
    <property type="match status" value="1"/>
</dbReference>
<proteinExistence type="inferred from homology"/>
<feature type="transmembrane region" description="Helical" evidence="7">
    <location>
        <begin position="216"/>
        <end position="238"/>
    </location>
</feature>
<evidence type="ECO:0000256" key="7">
    <source>
        <dbReference type="RuleBase" id="RU362048"/>
    </source>
</evidence>
<feature type="transmembrane region" description="Helical" evidence="7">
    <location>
        <begin position="92"/>
        <end position="117"/>
    </location>
</feature>
<feature type="transmembrane region" description="Helical" evidence="7">
    <location>
        <begin position="67"/>
        <end position="86"/>
    </location>
</feature>
<protein>
    <recommendedName>
        <fullName evidence="7">UPF0056 membrane protein</fullName>
    </recommendedName>
</protein>
<organism evidence="8 9">
    <name type="scientific">Pannonibacter indicus</name>
    <dbReference type="NCBI Taxonomy" id="466044"/>
    <lineage>
        <taxon>Bacteria</taxon>
        <taxon>Pseudomonadati</taxon>
        <taxon>Pseudomonadota</taxon>
        <taxon>Alphaproteobacteria</taxon>
        <taxon>Hyphomicrobiales</taxon>
        <taxon>Stappiaceae</taxon>
        <taxon>Pannonibacter</taxon>
    </lineage>
</organism>
<evidence type="ECO:0000256" key="3">
    <source>
        <dbReference type="ARBA" id="ARBA00022475"/>
    </source>
</evidence>
<keyword evidence="4 7" id="KW-0812">Transmembrane</keyword>
<gene>
    <name evidence="8" type="ORF">Ga0061067_104201</name>
</gene>
<evidence type="ECO:0000256" key="2">
    <source>
        <dbReference type="ARBA" id="ARBA00009784"/>
    </source>
</evidence>
<dbReference type="Proteomes" id="UP000183900">
    <property type="component" value="Unassembled WGS sequence"/>
</dbReference>
<keyword evidence="5 7" id="KW-1133">Transmembrane helix</keyword>
<reference evidence="9" key="1">
    <citation type="submission" date="2015-08" db="EMBL/GenBank/DDBJ databases">
        <authorList>
            <person name="Varghese N."/>
        </authorList>
    </citation>
    <scope>NUCLEOTIDE SEQUENCE [LARGE SCALE GENOMIC DNA]</scope>
    <source>
        <strain evidence="9">DSM 23407</strain>
    </source>
</reference>
<feature type="transmembrane region" description="Helical" evidence="7">
    <location>
        <begin position="21"/>
        <end position="40"/>
    </location>
</feature>
<accession>A0A0K6HYI8</accession>
<dbReference type="AlphaFoldDB" id="A0A0K6HYI8"/>